<organism evidence="2 3">
    <name type="scientific">Anaeromonas frigoriresistens</name>
    <dbReference type="NCBI Taxonomy" id="2683708"/>
    <lineage>
        <taxon>Bacteria</taxon>
        <taxon>Bacillati</taxon>
        <taxon>Bacillota</taxon>
        <taxon>Tissierellia</taxon>
        <taxon>Tissierellales</taxon>
        <taxon>Thermohalobacteraceae</taxon>
        <taxon>Anaeromonas</taxon>
    </lineage>
</organism>
<keyword evidence="3" id="KW-1185">Reference proteome</keyword>
<dbReference type="InterPro" id="IPR024258">
    <property type="entry name" value="DUF3798"/>
</dbReference>
<dbReference type="SUPFAM" id="SSF53822">
    <property type="entry name" value="Periplasmic binding protein-like I"/>
    <property type="match status" value="1"/>
</dbReference>
<comment type="caution">
    <text evidence="2">The sequence shown here is derived from an EMBL/GenBank/DDBJ whole genome shotgun (WGS) entry which is preliminary data.</text>
</comment>
<accession>A0A942V1Y4</accession>
<dbReference type="InterPro" id="IPR028082">
    <property type="entry name" value="Peripla_BP_I"/>
</dbReference>
<evidence type="ECO:0000313" key="2">
    <source>
        <dbReference type="EMBL" id="MBS4539667.1"/>
    </source>
</evidence>
<dbReference type="Proteomes" id="UP000724672">
    <property type="component" value="Unassembled WGS sequence"/>
</dbReference>
<proteinExistence type="predicted"/>
<reference evidence="2" key="1">
    <citation type="submission" date="2019-12" db="EMBL/GenBank/DDBJ databases">
        <title>Clostridiaceae gen. nov. sp. nov., isolated from sediment in Xinjiang, China.</title>
        <authorList>
            <person name="Zhang R."/>
        </authorList>
    </citation>
    <scope>NUCLEOTIDE SEQUENCE</scope>
    <source>
        <strain evidence="2">D2Q-11</strain>
    </source>
</reference>
<dbReference type="PROSITE" id="PS51257">
    <property type="entry name" value="PROKAR_LIPOPROTEIN"/>
    <property type="match status" value="1"/>
</dbReference>
<feature type="signal peptide" evidence="1">
    <location>
        <begin position="1"/>
        <end position="19"/>
    </location>
</feature>
<dbReference type="Gene3D" id="3.40.50.11390">
    <property type="match status" value="1"/>
</dbReference>
<dbReference type="EMBL" id="WSFT01000053">
    <property type="protein sequence ID" value="MBS4539667.1"/>
    <property type="molecule type" value="Genomic_DNA"/>
</dbReference>
<dbReference type="Pfam" id="PF12683">
    <property type="entry name" value="DUF3798"/>
    <property type="match status" value="1"/>
</dbReference>
<feature type="chain" id="PRO_5038483551" evidence="1">
    <location>
        <begin position="20"/>
        <end position="386"/>
    </location>
</feature>
<protein>
    <submittedName>
        <fullName evidence="2">DUF3798 domain-containing protein</fullName>
    </submittedName>
</protein>
<gene>
    <name evidence="2" type="ORF">GOQ27_14430</name>
</gene>
<sequence>MMKKLLSLTLILVMVLSLAACGGDSASDKPKGDWKIGIMTGTVSQNEEEYRAAERVLEKYGEDRVIIQTYPDQFMKEQETTIANIVSMASDPKVKAIVIVQGIPGTSAAIDKVKEMREDILFVVGTAGEDPNMIASKADVVFQMDELGMGTAVIEQAKKQGAETFVHYSFPRHMSYALLAARRDLFKETCEELGLEFVDATAPDPTGDAGVSGAQQFILEDVPRKISEYGENTALFATNCSMQEPLIKSALTEGAILPQQCCPSPFHGYPGALGIEIPEDKKGDINFIIDEISGKIEEGGGKGRFSTWPVPMNMMFVEAGAEYAKAYIEGDTDGKLDVDKVTEKFNEYVKENAGMEIDMTIVPYTDENTEKTYDNYLMILSDFIDF</sequence>
<evidence type="ECO:0000313" key="3">
    <source>
        <dbReference type="Proteomes" id="UP000724672"/>
    </source>
</evidence>
<dbReference type="AlphaFoldDB" id="A0A942V1Y4"/>
<keyword evidence="1" id="KW-0732">Signal</keyword>
<evidence type="ECO:0000256" key="1">
    <source>
        <dbReference type="SAM" id="SignalP"/>
    </source>
</evidence>
<name>A0A942V1Y4_9FIRM</name>